<dbReference type="PROSITE" id="PS50011">
    <property type="entry name" value="PROTEIN_KINASE_DOM"/>
    <property type="match status" value="1"/>
</dbReference>
<proteinExistence type="inferred from homology"/>
<evidence type="ECO:0000259" key="9">
    <source>
        <dbReference type="PROSITE" id="PS50011"/>
    </source>
</evidence>
<accession>A0ABQ7JBW9</accession>
<gene>
    <name evidence="10" type="ORF">IE077_001947</name>
</gene>
<comment type="caution">
    <text evidence="10">The sequence shown here is derived from an EMBL/GenBank/DDBJ whole genome shotgun (WGS) entry which is preliminary data.</text>
</comment>
<organism evidence="10 11">
    <name type="scientific">Cardiosporidium cionae</name>
    <dbReference type="NCBI Taxonomy" id="476202"/>
    <lineage>
        <taxon>Eukaryota</taxon>
        <taxon>Sar</taxon>
        <taxon>Alveolata</taxon>
        <taxon>Apicomplexa</taxon>
        <taxon>Aconoidasida</taxon>
        <taxon>Nephromycida</taxon>
        <taxon>Cardiosporidium</taxon>
    </lineage>
</organism>
<dbReference type="Proteomes" id="UP000823046">
    <property type="component" value="Unassembled WGS sequence"/>
</dbReference>
<evidence type="ECO:0000256" key="2">
    <source>
        <dbReference type="ARBA" id="ARBA00022741"/>
    </source>
</evidence>
<dbReference type="InterPro" id="IPR000719">
    <property type="entry name" value="Prot_kinase_dom"/>
</dbReference>
<evidence type="ECO:0000313" key="11">
    <source>
        <dbReference type="Proteomes" id="UP000823046"/>
    </source>
</evidence>
<dbReference type="InterPro" id="IPR050108">
    <property type="entry name" value="CDK"/>
</dbReference>
<dbReference type="PROSITE" id="PS00107">
    <property type="entry name" value="PROTEIN_KINASE_ATP"/>
    <property type="match status" value="1"/>
</dbReference>
<protein>
    <recommendedName>
        <fullName evidence="5">Cyclin-dependent kinase 2 homolog</fullName>
    </recommendedName>
    <alternativeName>
        <fullName evidence="6">Cell division control protein 2 homolog</fullName>
    </alternativeName>
    <alternativeName>
        <fullName evidence="7">cdc2-related kinase 2</fullName>
    </alternativeName>
</protein>
<dbReference type="PANTHER" id="PTHR24056">
    <property type="entry name" value="CELL DIVISION PROTEIN KINASE"/>
    <property type="match status" value="1"/>
</dbReference>
<evidence type="ECO:0000256" key="5">
    <source>
        <dbReference type="ARBA" id="ARBA00039612"/>
    </source>
</evidence>
<comment type="subunit">
    <text evidence="4">May form a complex composed of at least the catalytic subunit CRK2 and a cyclin.</text>
</comment>
<dbReference type="Pfam" id="PF00069">
    <property type="entry name" value="Pkinase"/>
    <property type="match status" value="1"/>
</dbReference>
<evidence type="ECO:0000256" key="6">
    <source>
        <dbReference type="ARBA" id="ARBA00041902"/>
    </source>
</evidence>
<keyword evidence="10" id="KW-0808">Transferase</keyword>
<dbReference type="SMART" id="SM00220">
    <property type="entry name" value="S_TKc"/>
    <property type="match status" value="1"/>
</dbReference>
<dbReference type="GO" id="GO:0016301">
    <property type="term" value="F:kinase activity"/>
    <property type="evidence" value="ECO:0007669"/>
    <property type="project" value="UniProtKB-KW"/>
</dbReference>
<comment type="similarity">
    <text evidence="1">Belongs to the protein kinase superfamily. CMGC Ser/Thr protein kinase family. CDC2/CDKX subfamily.</text>
</comment>
<dbReference type="InterPro" id="IPR011009">
    <property type="entry name" value="Kinase-like_dom_sf"/>
</dbReference>
<reference evidence="10 11" key="1">
    <citation type="journal article" date="2020" name="bioRxiv">
        <title>Metabolic contributions of an alphaproteobacterial endosymbiont in the apicomplexan Cardiosporidium cionae.</title>
        <authorList>
            <person name="Hunter E.S."/>
            <person name="Paight C.J."/>
            <person name="Lane C.E."/>
        </authorList>
    </citation>
    <scope>NUCLEOTIDE SEQUENCE [LARGE SCALE GENOMIC DNA]</scope>
    <source>
        <strain evidence="10">ESH_2018</strain>
    </source>
</reference>
<keyword evidence="10" id="KW-0418">Kinase</keyword>
<keyword evidence="3 8" id="KW-0067">ATP-binding</keyword>
<evidence type="ECO:0000313" key="10">
    <source>
        <dbReference type="EMBL" id="KAF8821513.1"/>
    </source>
</evidence>
<evidence type="ECO:0000256" key="7">
    <source>
        <dbReference type="ARBA" id="ARBA00042858"/>
    </source>
</evidence>
<evidence type="ECO:0000256" key="3">
    <source>
        <dbReference type="ARBA" id="ARBA00022840"/>
    </source>
</evidence>
<dbReference type="Gene3D" id="3.30.200.20">
    <property type="entry name" value="Phosphorylase Kinase, domain 1"/>
    <property type="match status" value="1"/>
</dbReference>
<dbReference type="PROSITE" id="PS00108">
    <property type="entry name" value="PROTEIN_KINASE_ST"/>
    <property type="match status" value="1"/>
</dbReference>
<keyword evidence="2 8" id="KW-0547">Nucleotide-binding</keyword>
<sequence length="555" mass="62867">MAQEPFFLPSSLASIFQVDTRLGGGIYGEVYRCHMRETPEKIYAIKRLKTMRGRNARNKRKDETFIDGKTKGSSLPSVQASTLPARKNAGKPSWKTFFGLPQLTIREIVLLRSLSHANIIQLFDFHLEICTEETEEFVKRQLRSDAAQEYARIAEAMGAEEAISKEFSRAVSIVSRSSSPRKPKVSSSSENIPSTVASSFSLSETIATDETLPPHAVHTHSMGKEGYYSAYPPSSQWREEEEEKELFATSAVVWLIFEISDYDLEKVIKQRHSLYRKWEDRLLRHFGEARALSLPPSHPFLESMPLPGLSERETRAIIYQILQALSCCHAKSIMHRDLKPANIFLREDPSLSPLGVVKVGDFGLASLVPLEQEKPKTEEVVTLLYRAPELLLGDRGYTVGIDIWATAAILAECILGSPFFCGKGEFDVFMRMCGILGTPTLEEFKKFRFYSPLLPQIRCNSTQNIKYRFTERYSHRKLLSDVGISFLETLFLYHPDQRSTAYEALQHPWFDDISSLLGDPLLSLYKKSNVTLPKHFLATDASMDPINIHQQLAGE</sequence>
<feature type="domain" description="Protein kinase" evidence="9">
    <location>
        <begin position="16"/>
        <end position="510"/>
    </location>
</feature>
<evidence type="ECO:0000256" key="8">
    <source>
        <dbReference type="PROSITE-ProRule" id="PRU10141"/>
    </source>
</evidence>
<dbReference type="InterPro" id="IPR008271">
    <property type="entry name" value="Ser/Thr_kinase_AS"/>
</dbReference>
<name>A0ABQ7JBW9_9APIC</name>
<dbReference type="InterPro" id="IPR017441">
    <property type="entry name" value="Protein_kinase_ATP_BS"/>
</dbReference>
<dbReference type="EMBL" id="JADAQX010000171">
    <property type="protein sequence ID" value="KAF8821513.1"/>
    <property type="molecule type" value="Genomic_DNA"/>
</dbReference>
<evidence type="ECO:0000256" key="4">
    <source>
        <dbReference type="ARBA" id="ARBA00038543"/>
    </source>
</evidence>
<dbReference type="Gene3D" id="1.10.510.10">
    <property type="entry name" value="Transferase(Phosphotransferase) domain 1"/>
    <property type="match status" value="1"/>
</dbReference>
<evidence type="ECO:0000256" key="1">
    <source>
        <dbReference type="ARBA" id="ARBA00006485"/>
    </source>
</evidence>
<feature type="binding site" evidence="8">
    <location>
        <position position="46"/>
    </location>
    <ligand>
        <name>ATP</name>
        <dbReference type="ChEBI" id="CHEBI:30616"/>
    </ligand>
</feature>
<keyword evidence="11" id="KW-1185">Reference proteome</keyword>
<dbReference type="SUPFAM" id="SSF56112">
    <property type="entry name" value="Protein kinase-like (PK-like)"/>
    <property type="match status" value="1"/>
</dbReference>